<protein>
    <recommendedName>
        <fullName evidence="2">HPP transmembrane region domain-containing protein</fullName>
    </recommendedName>
</protein>
<accession>A0ABQ2RHZ6</accession>
<name>A0ABQ2RHZ6_9ACTN</name>
<keyword evidence="4" id="KW-1185">Reference proteome</keyword>
<gene>
    <name evidence="3" type="ORF">GCM10010140_67790</name>
</gene>
<feature type="transmembrane region" description="Helical" evidence="1">
    <location>
        <begin position="86"/>
        <end position="108"/>
    </location>
</feature>
<evidence type="ECO:0000313" key="4">
    <source>
        <dbReference type="Proteomes" id="UP000611554"/>
    </source>
</evidence>
<dbReference type="RefSeq" id="WP_189250502.1">
    <property type="nucleotide sequence ID" value="NZ_BMQJ01000024.1"/>
</dbReference>
<dbReference type="InterPro" id="IPR058581">
    <property type="entry name" value="TM_HPP"/>
</dbReference>
<keyword evidence="1" id="KW-1133">Transmembrane helix</keyword>
<proteinExistence type="predicted"/>
<dbReference type="PANTHER" id="PTHR33741:SF5">
    <property type="entry name" value="TRANSMEMBRANE PROTEIN DDB_G0269096-RELATED"/>
    <property type="match status" value="1"/>
</dbReference>
<sequence length="199" mass="21422">MTRRRVCGLAVFRPFRPFRLERLERRRPRRIVRAVYCGVNSFVSLVILAVIAEYSHAPFLFPSLGPTAFLLFHAPLAASASPHNTLLGHLIGVLAGWFALAVTGLLATRPDLEDVDARRALACGLALGLTCGLMPLLDAAHPPAGATTLIVALGLLRTPDHLVVLMAAVVLITAQGFVINRLAGLPYPLWRLPSAVAEP</sequence>
<evidence type="ECO:0000256" key="1">
    <source>
        <dbReference type="SAM" id="Phobius"/>
    </source>
</evidence>
<feature type="transmembrane region" description="Helical" evidence="1">
    <location>
        <begin position="161"/>
        <end position="183"/>
    </location>
</feature>
<comment type="caution">
    <text evidence="3">The sequence shown here is derived from an EMBL/GenBank/DDBJ whole genome shotgun (WGS) entry which is preliminary data.</text>
</comment>
<keyword evidence="1" id="KW-0812">Transmembrane</keyword>
<dbReference type="PANTHER" id="PTHR33741">
    <property type="entry name" value="TRANSMEMBRANE PROTEIN DDB_G0269096-RELATED"/>
    <property type="match status" value="1"/>
</dbReference>
<keyword evidence="1" id="KW-0472">Membrane</keyword>
<evidence type="ECO:0000259" key="2">
    <source>
        <dbReference type="Pfam" id="PF04982"/>
    </source>
</evidence>
<evidence type="ECO:0000313" key="3">
    <source>
        <dbReference type="EMBL" id="GGQ28018.1"/>
    </source>
</evidence>
<feature type="transmembrane region" description="Helical" evidence="1">
    <location>
        <begin position="31"/>
        <end position="52"/>
    </location>
</feature>
<dbReference type="InterPro" id="IPR007065">
    <property type="entry name" value="HPP"/>
</dbReference>
<feature type="domain" description="HPP transmembrane region" evidence="2">
    <location>
        <begin position="30"/>
        <end position="188"/>
    </location>
</feature>
<dbReference type="EMBL" id="BMQJ01000024">
    <property type="protein sequence ID" value="GGQ28018.1"/>
    <property type="molecule type" value="Genomic_DNA"/>
</dbReference>
<dbReference type="Pfam" id="PF04982">
    <property type="entry name" value="TM_HPP"/>
    <property type="match status" value="1"/>
</dbReference>
<feature type="transmembrane region" description="Helical" evidence="1">
    <location>
        <begin position="120"/>
        <end position="141"/>
    </location>
</feature>
<organism evidence="3 4">
    <name type="scientific">Streptosporangium pseudovulgare</name>
    <dbReference type="NCBI Taxonomy" id="35765"/>
    <lineage>
        <taxon>Bacteria</taxon>
        <taxon>Bacillati</taxon>
        <taxon>Actinomycetota</taxon>
        <taxon>Actinomycetes</taxon>
        <taxon>Streptosporangiales</taxon>
        <taxon>Streptosporangiaceae</taxon>
        <taxon>Streptosporangium</taxon>
    </lineage>
</organism>
<reference evidence="4" key="1">
    <citation type="journal article" date="2019" name="Int. J. Syst. Evol. Microbiol.">
        <title>The Global Catalogue of Microorganisms (GCM) 10K type strain sequencing project: providing services to taxonomists for standard genome sequencing and annotation.</title>
        <authorList>
            <consortium name="The Broad Institute Genomics Platform"/>
            <consortium name="The Broad Institute Genome Sequencing Center for Infectious Disease"/>
            <person name="Wu L."/>
            <person name="Ma J."/>
        </authorList>
    </citation>
    <scope>NUCLEOTIDE SEQUENCE [LARGE SCALE GENOMIC DNA]</scope>
    <source>
        <strain evidence="4">JCM 3115</strain>
    </source>
</reference>
<dbReference type="Proteomes" id="UP000611554">
    <property type="component" value="Unassembled WGS sequence"/>
</dbReference>